<feature type="domain" description="Major facilitator superfamily (MFS) profile" evidence="10">
    <location>
        <begin position="28"/>
        <end position="449"/>
    </location>
</feature>
<reference evidence="11" key="1">
    <citation type="journal article" date="2023" name="Nat. Commun.">
        <title>Diploid and tetraploid genomes of Acorus and the evolution of monocots.</title>
        <authorList>
            <person name="Ma L."/>
            <person name="Liu K.W."/>
            <person name="Li Z."/>
            <person name="Hsiao Y.Y."/>
            <person name="Qi Y."/>
            <person name="Fu T."/>
            <person name="Tang G.D."/>
            <person name="Zhang D."/>
            <person name="Sun W.H."/>
            <person name="Liu D.K."/>
            <person name="Li Y."/>
            <person name="Chen G.Z."/>
            <person name="Liu X.D."/>
            <person name="Liao X.Y."/>
            <person name="Jiang Y.T."/>
            <person name="Yu X."/>
            <person name="Hao Y."/>
            <person name="Huang J."/>
            <person name="Zhao X.W."/>
            <person name="Ke S."/>
            <person name="Chen Y.Y."/>
            <person name="Wu W.L."/>
            <person name="Hsu J.L."/>
            <person name="Lin Y.F."/>
            <person name="Huang M.D."/>
            <person name="Li C.Y."/>
            <person name="Huang L."/>
            <person name="Wang Z.W."/>
            <person name="Zhao X."/>
            <person name="Zhong W.Y."/>
            <person name="Peng D.H."/>
            <person name="Ahmad S."/>
            <person name="Lan S."/>
            <person name="Zhang J.S."/>
            <person name="Tsai W.C."/>
            <person name="Van de Peer Y."/>
            <person name="Liu Z.J."/>
        </authorList>
    </citation>
    <scope>NUCLEOTIDE SEQUENCE</scope>
    <source>
        <strain evidence="11">CP</strain>
    </source>
</reference>
<organism evidence="11 12">
    <name type="scientific">Acorus calamus</name>
    <name type="common">Sweet flag</name>
    <dbReference type="NCBI Taxonomy" id="4465"/>
    <lineage>
        <taxon>Eukaryota</taxon>
        <taxon>Viridiplantae</taxon>
        <taxon>Streptophyta</taxon>
        <taxon>Embryophyta</taxon>
        <taxon>Tracheophyta</taxon>
        <taxon>Spermatophyta</taxon>
        <taxon>Magnoliopsida</taxon>
        <taxon>Liliopsida</taxon>
        <taxon>Acoraceae</taxon>
        <taxon>Acorus</taxon>
    </lineage>
</organism>
<evidence type="ECO:0000256" key="3">
    <source>
        <dbReference type="ARBA" id="ARBA00022448"/>
    </source>
</evidence>
<protein>
    <submittedName>
        <fullName evidence="11">Sugar transport protein 8</fullName>
    </submittedName>
</protein>
<dbReference type="SUPFAM" id="SSF103473">
    <property type="entry name" value="MFS general substrate transporter"/>
    <property type="match status" value="2"/>
</dbReference>
<evidence type="ECO:0000313" key="11">
    <source>
        <dbReference type="EMBL" id="KAK1313213.1"/>
    </source>
</evidence>
<keyword evidence="4 11" id="KW-0762">Sugar transport</keyword>
<keyword evidence="7 9" id="KW-1133">Transmembrane helix</keyword>
<keyword evidence="3" id="KW-0813">Transport</keyword>
<dbReference type="GO" id="GO:0015293">
    <property type="term" value="F:symporter activity"/>
    <property type="evidence" value="ECO:0007669"/>
    <property type="project" value="UniProtKB-KW"/>
</dbReference>
<dbReference type="InterPro" id="IPR003663">
    <property type="entry name" value="Sugar/inositol_transpt"/>
</dbReference>
<evidence type="ECO:0000256" key="5">
    <source>
        <dbReference type="ARBA" id="ARBA00022692"/>
    </source>
</evidence>
<dbReference type="InterPro" id="IPR005828">
    <property type="entry name" value="MFS_sugar_transport-like"/>
</dbReference>
<evidence type="ECO:0000256" key="4">
    <source>
        <dbReference type="ARBA" id="ARBA00022597"/>
    </source>
</evidence>
<evidence type="ECO:0000259" key="10">
    <source>
        <dbReference type="PROSITE" id="PS50850"/>
    </source>
</evidence>
<dbReference type="PROSITE" id="PS50850">
    <property type="entry name" value="MFS"/>
    <property type="match status" value="1"/>
</dbReference>
<dbReference type="PROSITE" id="PS00216">
    <property type="entry name" value="SUGAR_TRANSPORT_1"/>
    <property type="match status" value="1"/>
</dbReference>
<dbReference type="AlphaFoldDB" id="A0AAV9EI30"/>
<feature type="transmembrane region" description="Helical" evidence="9">
    <location>
        <begin position="424"/>
        <end position="445"/>
    </location>
</feature>
<evidence type="ECO:0000256" key="1">
    <source>
        <dbReference type="ARBA" id="ARBA00004141"/>
    </source>
</evidence>
<feature type="transmembrane region" description="Helical" evidence="9">
    <location>
        <begin position="397"/>
        <end position="417"/>
    </location>
</feature>
<dbReference type="GO" id="GO:0016020">
    <property type="term" value="C:membrane"/>
    <property type="evidence" value="ECO:0007669"/>
    <property type="project" value="UniProtKB-SubCell"/>
</dbReference>
<accession>A0AAV9EI30</accession>
<dbReference type="InterPro" id="IPR020846">
    <property type="entry name" value="MFS_dom"/>
</dbReference>
<dbReference type="Proteomes" id="UP001180020">
    <property type="component" value="Unassembled WGS sequence"/>
</dbReference>
<comment type="caution">
    <text evidence="11">The sequence shown here is derived from an EMBL/GenBank/DDBJ whole genome shotgun (WGS) entry which is preliminary data.</text>
</comment>
<dbReference type="Pfam" id="PF00083">
    <property type="entry name" value="Sugar_tr"/>
    <property type="match status" value="2"/>
</dbReference>
<reference evidence="11" key="2">
    <citation type="submission" date="2023-06" db="EMBL/GenBank/DDBJ databases">
        <authorList>
            <person name="Ma L."/>
            <person name="Liu K.-W."/>
            <person name="Li Z."/>
            <person name="Hsiao Y.-Y."/>
            <person name="Qi Y."/>
            <person name="Fu T."/>
            <person name="Tang G."/>
            <person name="Zhang D."/>
            <person name="Sun W.-H."/>
            <person name="Liu D.-K."/>
            <person name="Li Y."/>
            <person name="Chen G.-Z."/>
            <person name="Liu X.-D."/>
            <person name="Liao X.-Y."/>
            <person name="Jiang Y.-T."/>
            <person name="Yu X."/>
            <person name="Hao Y."/>
            <person name="Huang J."/>
            <person name="Zhao X.-W."/>
            <person name="Ke S."/>
            <person name="Chen Y.-Y."/>
            <person name="Wu W.-L."/>
            <person name="Hsu J.-L."/>
            <person name="Lin Y.-F."/>
            <person name="Huang M.-D."/>
            <person name="Li C.-Y."/>
            <person name="Huang L."/>
            <person name="Wang Z.-W."/>
            <person name="Zhao X."/>
            <person name="Zhong W.-Y."/>
            <person name="Peng D.-H."/>
            <person name="Ahmad S."/>
            <person name="Lan S."/>
            <person name="Zhang J.-S."/>
            <person name="Tsai W.-C."/>
            <person name="Van De Peer Y."/>
            <person name="Liu Z.-J."/>
        </authorList>
    </citation>
    <scope>NUCLEOTIDE SEQUENCE</scope>
    <source>
        <strain evidence="11">CP</strain>
        <tissue evidence="11">Leaves</tissue>
    </source>
</reference>
<dbReference type="InterPro" id="IPR045262">
    <property type="entry name" value="STP/PLT_plant"/>
</dbReference>
<dbReference type="InterPro" id="IPR036259">
    <property type="entry name" value="MFS_trans_sf"/>
</dbReference>
<feature type="transmembrane region" description="Helical" evidence="9">
    <location>
        <begin position="113"/>
        <end position="131"/>
    </location>
</feature>
<dbReference type="PRINTS" id="PR00171">
    <property type="entry name" value="SUGRTRNSPORT"/>
</dbReference>
<name>A0AAV9EI30_ACOCL</name>
<feature type="transmembrane region" description="Helical" evidence="9">
    <location>
        <begin position="322"/>
        <end position="345"/>
    </location>
</feature>
<comment type="similarity">
    <text evidence="2">Belongs to the major facilitator superfamily. Sugar transporter (TC 2.A.1.1) family.</text>
</comment>
<dbReference type="CDD" id="cd17361">
    <property type="entry name" value="MFS_STP"/>
    <property type="match status" value="1"/>
</dbReference>
<feature type="transmembrane region" description="Helical" evidence="9">
    <location>
        <begin position="83"/>
        <end position="101"/>
    </location>
</feature>
<evidence type="ECO:0000256" key="7">
    <source>
        <dbReference type="ARBA" id="ARBA00022989"/>
    </source>
</evidence>
<feature type="transmembrane region" description="Helical" evidence="9">
    <location>
        <begin position="294"/>
        <end position="316"/>
    </location>
</feature>
<keyword evidence="12" id="KW-1185">Reference proteome</keyword>
<feature type="transmembrane region" description="Helical" evidence="9">
    <location>
        <begin position="357"/>
        <end position="377"/>
    </location>
</feature>
<gene>
    <name evidence="11" type="primary">STP8</name>
    <name evidence="11" type="ORF">QJS10_CPA06g01540</name>
</gene>
<evidence type="ECO:0000256" key="8">
    <source>
        <dbReference type="ARBA" id="ARBA00023136"/>
    </source>
</evidence>
<evidence type="ECO:0000256" key="2">
    <source>
        <dbReference type="ARBA" id="ARBA00010992"/>
    </source>
</evidence>
<evidence type="ECO:0000256" key="9">
    <source>
        <dbReference type="SAM" id="Phobius"/>
    </source>
</evidence>
<dbReference type="PANTHER" id="PTHR23500:SF371">
    <property type="entry name" value="OS07G0206600 PROTEIN"/>
    <property type="match status" value="1"/>
</dbReference>
<dbReference type="InterPro" id="IPR044778">
    <property type="entry name" value="MFS_STP/MST-like_plant"/>
</dbReference>
<keyword evidence="5 9" id="KW-0812">Transmembrane</keyword>
<dbReference type="PANTHER" id="PTHR23500">
    <property type="entry name" value="SOLUTE CARRIER FAMILY 2, FACILITATED GLUCOSE TRANSPORTER"/>
    <property type="match status" value="1"/>
</dbReference>
<dbReference type="InterPro" id="IPR005829">
    <property type="entry name" value="Sugar_transporter_CS"/>
</dbReference>
<evidence type="ECO:0000256" key="6">
    <source>
        <dbReference type="ARBA" id="ARBA00022847"/>
    </source>
</evidence>
<dbReference type="GO" id="GO:0015145">
    <property type="term" value="F:monosaccharide transmembrane transporter activity"/>
    <property type="evidence" value="ECO:0007669"/>
    <property type="project" value="InterPro"/>
</dbReference>
<evidence type="ECO:0000313" key="12">
    <source>
        <dbReference type="Proteomes" id="UP001180020"/>
    </source>
</evidence>
<dbReference type="Gene3D" id="1.20.1250.20">
    <property type="entry name" value="MFS general substrate transporter like domains"/>
    <property type="match status" value="3"/>
</dbReference>
<sequence length="482" mass="53165">MPAVVVSNPVNGDSKEFEAKITIYVVLCAIIAATGGLMFGYDIGISGGVTSMDDFLEKFFPTVYVRKHHVKENNYCKYDNQRLQLFTSSLYLAALVSSFVASKCCSRFGRRPTMQAASLFFLVGVALNAAAQDIYMLIIGRILLGIGVGFANQLFQNMIFKSKVHTIIPVRDCAGEGPGRAEHPLPTGRDHRHLRRQRRKLLHLESPPQRVAPLLGLAGVPALILCLGSLTIAETPTSLIERGKLHEGLAMLRKIRGTHDVCAEYDDLISACEAARAVTHPFRNLAKRRSRPQLVIAIAMQGTVNVVSTLASVLLVDRAGRRALLLEACAQMFASQVVIGALLSVKLGDMNALDRGVAWSVVVLVCVYVSSFAWSWGPLGWLIPSETFPLETRTAGFAFAVSANMLFTFLIAQAFLSMMCKMRAGIFFFFAGWIVVMAAFVVFLLPETKGVPIDEMVERVWKKHPYWKRFMEEEKNENGNGV</sequence>
<keyword evidence="8 9" id="KW-0472">Membrane</keyword>
<feature type="transmembrane region" description="Helical" evidence="9">
    <location>
        <begin position="21"/>
        <end position="41"/>
    </location>
</feature>
<dbReference type="EMBL" id="JAUJYO010000006">
    <property type="protein sequence ID" value="KAK1313213.1"/>
    <property type="molecule type" value="Genomic_DNA"/>
</dbReference>
<keyword evidence="6" id="KW-0769">Symport</keyword>
<proteinExistence type="inferred from homology"/>
<comment type="subcellular location">
    <subcellularLocation>
        <location evidence="1">Membrane</location>
        <topology evidence="1">Multi-pass membrane protein</topology>
    </subcellularLocation>
</comment>